<dbReference type="GO" id="GO:0090694">
    <property type="term" value="C:Scc2-Scc4 cohesin loading complex"/>
    <property type="evidence" value="ECO:0007669"/>
    <property type="project" value="TreeGrafter"/>
</dbReference>
<dbReference type="GO" id="GO:0034087">
    <property type="term" value="P:establishment of mitotic sister chromatid cohesion"/>
    <property type="evidence" value="ECO:0007669"/>
    <property type="project" value="TreeGrafter"/>
</dbReference>
<evidence type="ECO:0000256" key="2">
    <source>
        <dbReference type="SAM" id="MobiDB-lite"/>
    </source>
</evidence>
<dbReference type="GO" id="GO:1990414">
    <property type="term" value="P:replication-born double-strand break repair via sister chromatid exchange"/>
    <property type="evidence" value="ECO:0007669"/>
    <property type="project" value="TreeGrafter"/>
</dbReference>
<reference evidence="4" key="1">
    <citation type="submission" date="2023-10" db="EMBL/GenBank/DDBJ databases">
        <authorList>
            <person name="Hackl T."/>
        </authorList>
    </citation>
    <scope>NUCLEOTIDE SEQUENCE</scope>
</reference>
<evidence type="ECO:0000259" key="3">
    <source>
        <dbReference type="Pfam" id="PF12830"/>
    </source>
</evidence>
<dbReference type="CDD" id="cd23958">
    <property type="entry name" value="SCC2"/>
    <property type="match status" value="1"/>
</dbReference>
<dbReference type="InterPro" id="IPR024986">
    <property type="entry name" value="Nipped-B_C"/>
</dbReference>
<evidence type="ECO:0000313" key="5">
    <source>
        <dbReference type="Proteomes" id="UP001295740"/>
    </source>
</evidence>
<dbReference type="Proteomes" id="UP001295740">
    <property type="component" value="Unassembled WGS sequence"/>
</dbReference>
<feature type="domain" description="Sister chromatid cohesion C-terminal" evidence="3">
    <location>
        <begin position="1505"/>
        <end position="1690"/>
    </location>
</feature>
<gene>
    <name evidence="4" type="ORF">KHLLAP_LOCUS2391</name>
</gene>
<feature type="compositionally biased region" description="Polar residues" evidence="2">
    <location>
        <begin position="155"/>
        <end position="170"/>
    </location>
</feature>
<dbReference type="PANTHER" id="PTHR21704">
    <property type="entry name" value="NIPPED-B-LIKE PROTEIN DELANGIN SCC2-RELATED"/>
    <property type="match status" value="1"/>
</dbReference>
<keyword evidence="1" id="KW-0131">Cell cycle</keyword>
<feature type="compositionally biased region" description="Basic and acidic residues" evidence="2">
    <location>
        <begin position="1771"/>
        <end position="1785"/>
    </location>
</feature>
<name>A0AAI8V6K1_9PEZI</name>
<feature type="compositionally biased region" description="Basic residues" evidence="2">
    <location>
        <begin position="1865"/>
        <end position="1895"/>
    </location>
</feature>
<evidence type="ECO:0000256" key="1">
    <source>
        <dbReference type="RuleBase" id="RU364107"/>
    </source>
</evidence>
<comment type="similarity">
    <text evidence="1">Belongs to the SCC2/Nipped-B family.</text>
</comment>
<feature type="compositionally biased region" description="Pro residues" evidence="2">
    <location>
        <begin position="265"/>
        <end position="285"/>
    </location>
</feature>
<feature type="compositionally biased region" description="Pro residues" evidence="2">
    <location>
        <begin position="307"/>
        <end position="322"/>
    </location>
</feature>
<feature type="region of interest" description="Disordered" evidence="2">
    <location>
        <begin position="1767"/>
        <end position="1786"/>
    </location>
</feature>
<dbReference type="Pfam" id="PF20168">
    <property type="entry name" value="PDS5"/>
    <property type="match status" value="1"/>
</dbReference>
<dbReference type="GO" id="GO:0140588">
    <property type="term" value="P:chromatin looping"/>
    <property type="evidence" value="ECO:0007669"/>
    <property type="project" value="InterPro"/>
</dbReference>
<dbReference type="Gene3D" id="1.25.10.10">
    <property type="entry name" value="Leucine-rich Repeat Variant"/>
    <property type="match status" value="1"/>
</dbReference>
<dbReference type="GO" id="GO:0010468">
    <property type="term" value="P:regulation of gene expression"/>
    <property type="evidence" value="ECO:0007669"/>
    <property type="project" value="InterPro"/>
</dbReference>
<sequence length="1912" mass="211436">MAHPQPHDRNGLAPQYGQQLHPQSQSQPGAPNRNSTQPFTLHEALPYTPFTSVFPFEFGILNNPTIGSGPLAPSIADLVSREDYDALNQEAENPNQSKRLDGSLEYVQNLLKAEKITQFQFKTAPKVTLPADASRKSLTDGIPPFAKLVYDNTSISSRYPTPDTSKASTPNGPPMSPRTSKKSPKARRQEPPKIVKHNPASANAQAVASNKARIEIHLPTQKERNAAASLYASPKPASPMAPSPATLPQPQTISPADLMVRPQVTPVPLPKIPMPSVPKPQPKPLQPAQAVPLPHVPHAIQKAKAPSPSPAPSEPTPRPRPSSTPSSQRPAVISIEIPTPSFNKNEFAVVPDSPYAPVHLSVKKNHKLHGDIDDPLSTDLNQRDRAKAIFADLRRCFQDIFGAEEQLGSHPGVPSSLMIMTNEQEPAMTSLAQDRAQKQIHRAIENGCYHQAPLEDLIRIQNLSESSLKHAETLDVKIDESWGETDVGFWVQQLPDIDTGLKAARTSLRIMCGGREEKQLYSEDLIQLGLSLFKNVMDGIIVPVAELRSTGPTGNLFRVLANHKKTLGTLFTSCQRLFALMSDLMTSIDLSESVVNTLESLASRLIFVENAHTEKDSVIGAQKFDGLRLVAMNILSQIFLMNPAQREGILSEILTSLEKLPVGKQSARGFKLSDGGSIQPVSALIMRLVQASAGKHDDGKDKNRGQLLRYIEDGANDSKATNGSISGNTKPHYTIKTEDHAAAEDSIAVQELQDLTKQLSNGAYHHAHYVIRFMVKRALKSTKTGEESRYRNLLDMFVEDFTNCLDSTDWPAAELFLRLTMYLMFQQVDGEKNSAPARNMALELLGVMAAAISRLRSHVRKTASNIEGTDSDELGRWLADLSLNVLDGNVSVEKTLKWEGPYRIVLEYLQGRLSDDEHLRSAISYLITDWGSQMSSGYESLINAEESDDRNPEFGRTAFRLRNMIEDPKWLSREWSFKSVVASHAKLSHSIILLRSSFCTAFRNILNVLLGSMTTDQATVRSRSIKSINQVLETDPTILDGDSVVIELILQCSSDSSPQVRDSALGLIGKCINMRPRLEERMTSTVIQRFVDSGVGVRKRAMKLAKDIYLGNDNKTLRSTIANGLLHRMQDPEESVRELARQMIEEIWISPFYKEDDSVAFKQSLTDHVALMVQTAKQGNTALVLDNVFQTILSPDSKLADANTRVCTRLVANMFDLVDNPESDDPSVPSGKDALQVLMIFAKADPKLFTFEQIRLLEPHIASVSTSEDLAVSRAVVVIYRRVLPRVPSVHSQFLSDIRKALMLATPKITRSLLDDAVACIWIISDLLQTSEPIARLVVSSLAGIQKIRGILAKGLDQKQTGQFGRYSLLVGMVGKHCNLDSHEDLFKAKFPKWKGNPVSKLMVDVIIPFADSSQPADVRRPALDAIGLICQANPKNYVAPNVWKTFEMVFEQKVPALESMILRSFKEFLFKEEQRSEQAASSAPAGKEKKDLKVMGGTTFDDVSSATTQRFLKNITRIALATHDDHAFLAMEVLASINRQGLVHPKETGVTLITLETCPVSRISELAYQEHRALHEKYESVLEREYAKAIQTAFQYQQDIIDDPRGATTDPFTSKFHLLAEVLKISKSKSRLKFLDKFVGQIDFEPSKLDVSQPMPSHVAYSRFLVENLAFFEYVTIGELQTTVSAMEKLVTRTGSAIAQAVESEIFQVRMDSGLSSQPPIDGDAPPTAINTADSVDPLRLRQLAAGSMIMLAVWEARTHLRRSYGLNPNRREGKGKGAAKDLTKAPVRVQGVTGDKFWEDVSSIMSGLDTSADMIEKCRAFVDLLNVDNEVKIGDDDEDIDADGEPRTPDAEGEDEDPPDARGRKRKAAATPGGRKKRARSNSKPRPRGRPRKQSTEKADVDMEEAEPWV</sequence>
<protein>
    <recommendedName>
        <fullName evidence="1">Sister chromatid cohesion protein</fullName>
    </recommendedName>
</protein>
<dbReference type="PANTHER" id="PTHR21704:SF18">
    <property type="entry name" value="NIPPED-B-LIKE PROTEIN"/>
    <property type="match status" value="1"/>
</dbReference>
<comment type="caution">
    <text evidence="4">The sequence shown here is derived from an EMBL/GenBank/DDBJ whole genome shotgun (WGS) entry which is preliminary data.</text>
</comment>
<dbReference type="Pfam" id="PF12830">
    <property type="entry name" value="Nipped-B_C"/>
    <property type="match status" value="1"/>
</dbReference>
<keyword evidence="5" id="KW-1185">Reference proteome</keyword>
<dbReference type="InterPro" id="IPR011989">
    <property type="entry name" value="ARM-like"/>
</dbReference>
<dbReference type="SUPFAM" id="SSF48371">
    <property type="entry name" value="ARM repeat"/>
    <property type="match status" value="1"/>
</dbReference>
<dbReference type="InterPro" id="IPR016024">
    <property type="entry name" value="ARM-type_fold"/>
</dbReference>
<comment type="subcellular location">
    <subcellularLocation>
        <location evidence="1">Nucleus</location>
    </subcellularLocation>
</comment>
<feature type="region of interest" description="Disordered" evidence="2">
    <location>
        <begin position="1"/>
        <end position="38"/>
    </location>
</feature>
<evidence type="ECO:0000313" key="4">
    <source>
        <dbReference type="EMBL" id="CAJ2501923.1"/>
    </source>
</evidence>
<feature type="compositionally biased region" description="Pro residues" evidence="2">
    <location>
        <begin position="236"/>
        <end position="247"/>
    </location>
</feature>
<organism evidence="4 5">
    <name type="scientific">Anthostomella pinea</name>
    <dbReference type="NCBI Taxonomy" id="933095"/>
    <lineage>
        <taxon>Eukaryota</taxon>
        <taxon>Fungi</taxon>
        <taxon>Dikarya</taxon>
        <taxon>Ascomycota</taxon>
        <taxon>Pezizomycotina</taxon>
        <taxon>Sordariomycetes</taxon>
        <taxon>Xylariomycetidae</taxon>
        <taxon>Xylariales</taxon>
        <taxon>Xylariaceae</taxon>
        <taxon>Anthostomella</taxon>
    </lineage>
</organism>
<keyword evidence="1" id="KW-0539">Nucleus</keyword>
<feature type="region of interest" description="Disordered" evidence="2">
    <location>
        <begin position="265"/>
        <end position="331"/>
    </location>
</feature>
<keyword evidence="1" id="KW-0677">Repeat</keyword>
<feature type="compositionally biased region" description="Polar residues" evidence="2">
    <location>
        <begin position="16"/>
        <end position="38"/>
    </location>
</feature>
<dbReference type="EMBL" id="CAUWAG010000003">
    <property type="protein sequence ID" value="CAJ2501923.1"/>
    <property type="molecule type" value="Genomic_DNA"/>
</dbReference>
<proteinExistence type="inferred from homology"/>
<dbReference type="GO" id="GO:0071169">
    <property type="term" value="P:establishment of protein localization to chromatin"/>
    <property type="evidence" value="ECO:0007669"/>
    <property type="project" value="TreeGrafter"/>
</dbReference>
<feature type="region of interest" description="Disordered" evidence="2">
    <location>
        <begin position="155"/>
        <end position="203"/>
    </location>
</feature>
<dbReference type="GO" id="GO:0003682">
    <property type="term" value="F:chromatin binding"/>
    <property type="evidence" value="ECO:0007669"/>
    <property type="project" value="TreeGrafter"/>
</dbReference>
<dbReference type="GO" id="GO:0061775">
    <property type="term" value="F:cohesin loader activity"/>
    <property type="evidence" value="ECO:0007669"/>
    <property type="project" value="InterPro"/>
</dbReference>
<dbReference type="InterPro" id="IPR033031">
    <property type="entry name" value="Scc2/Nipped-B"/>
</dbReference>
<dbReference type="FunFam" id="1.25.10.10:FF:000494">
    <property type="entry name" value="Sister chromatid cohesion protein"/>
    <property type="match status" value="1"/>
</dbReference>
<feature type="compositionally biased region" description="Basic and acidic residues" evidence="2">
    <location>
        <begin position="1"/>
        <end position="10"/>
    </location>
</feature>
<feature type="region of interest" description="Disordered" evidence="2">
    <location>
        <begin position="1835"/>
        <end position="1912"/>
    </location>
</feature>
<accession>A0AAI8V6K1</accession>
<feature type="region of interest" description="Disordered" evidence="2">
    <location>
        <begin position="232"/>
        <end position="252"/>
    </location>
</feature>